<reference evidence="3" key="1">
    <citation type="submission" date="2016-04" db="EMBL/GenBank/DDBJ databases">
        <authorList>
            <person name="Evans L.H."/>
            <person name="Alamgir A."/>
            <person name="Owens N."/>
            <person name="Weber N.D."/>
            <person name="Virtaneva K."/>
            <person name="Barbian K."/>
            <person name="Babar A."/>
            <person name="Rosenke K."/>
        </authorList>
    </citation>
    <scope>NUCLEOTIDE SEQUENCE [LARGE SCALE GENOMIC DNA]</scope>
    <source>
        <strain evidence="3">CBS 101.48</strain>
    </source>
</reference>
<evidence type="ECO:0000313" key="3">
    <source>
        <dbReference type="EMBL" id="SAM06992.1"/>
    </source>
</evidence>
<dbReference type="Proteomes" id="UP000078561">
    <property type="component" value="Unassembled WGS sequence"/>
</dbReference>
<organism evidence="3">
    <name type="scientific">Absidia glauca</name>
    <name type="common">Pin mould</name>
    <dbReference type="NCBI Taxonomy" id="4829"/>
    <lineage>
        <taxon>Eukaryota</taxon>
        <taxon>Fungi</taxon>
        <taxon>Fungi incertae sedis</taxon>
        <taxon>Mucoromycota</taxon>
        <taxon>Mucoromycotina</taxon>
        <taxon>Mucoromycetes</taxon>
        <taxon>Mucorales</taxon>
        <taxon>Cunninghamellaceae</taxon>
        <taxon>Absidia</taxon>
    </lineage>
</organism>
<keyword evidence="2" id="KW-0812">Transmembrane</keyword>
<dbReference type="AlphaFoldDB" id="A0A168RIF3"/>
<keyword evidence="4" id="KW-1185">Reference proteome</keyword>
<dbReference type="EMBL" id="LT554655">
    <property type="protein sequence ID" value="SAM06992.1"/>
    <property type="molecule type" value="Genomic_DNA"/>
</dbReference>
<feature type="transmembrane region" description="Helical" evidence="2">
    <location>
        <begin position="236"/>
        <end position="269"/>
    </location>
</feature>
<proteinExistence type="predicted"/>
<keyword evidence="2" id="KW-0472">Membrane</keyword>
<feature type="compositionally biased region" description="Low complexity" evidence="1">
    <location>
        <begin position="142"/>
        <end position="204"/>
    </location>
</feature>
<sequence>MSGLLCDAHEQDSLSLVNSSCLAAIPVPTCLNDLYLINDKSKGRLIAQDRNPLVLIPESTSRISGNAQDENPTVASSLSLSDRPWRAWKQHLSQVLSTNKRRISTVAHNWFVKNAANVAIDTLETVLWKAHDWHYSPSLECTASSSRSTNTASSSRSTSTASSSRSTNTASSSRSTNTASSSRSTNTASSSRSTNTASSTSSTCAASNRQVTVDAAEAFKKYNVGLTYTTITPPPLLPGLVGLLIVLYLIIILGLLIVLYLIIILNWLYPLPILNVPESKPPKRNRRNRNHRNRNHRNRR</sequence>
<evidence type="ECO:0000256" key="1">
    <source>
        <dbReference type="SAM" id="MobiDB-lite"/>
    </source>
</evidence>
<name>A0A168RIF3_ABSGL</name>
<protein>
    <submittedName>
        <fullName evidence="3">Uncharacterized protein</fullName>
    </submittedName>
</protein>
<gene>
    <name evidence="3" type="primary">ABSGL_12619.1 scaffold 13066</name>
</gene>
<dbReference type="InParanoid" id="A0A168RIF3"/>
<feature type="compositionally biased region" description="Basic residues" evidence="1">
    <location>
        <begin position="282"/>
        <end position="300"/>
    </location>
</feature>
<evidence type="ECO:0000313" key="4">
    <source>
        <dbReference type="Proteomes" id="UP000078561"/>
    </source>
</evidence>
<accession>A0A168RIF3</accession>
<feature type="region of interest" description="Disordered" evidence="1">
    <location>
        <begin position="278"/>
        <end position="300"/>
    </location>
</feature>
<keyword evidence="2" id="KW-1133">Transmembrane helix</keyword>
<feature type="region of interest" description="Disordered" evidence="1">
    <location>
        <begin position="140"/>
        <end position="204"/>
    </location>
</feature>
<evidence type="ECO:0000256" key="2">
    <source>
        <dbReference type="SAM" id="Phobius"/>
    </source>
</evidence>